<dbReference type="EMBL" id="FNXY01000011">
    <property type="protein sequence ID" value="SEJ70001.1"/>
    <property type="molecule type" value="Genomic_DNA"/>
</dbReference>
<reference evidence="2 3" key="1">
    <citation type="submission" date="2016-10" db="EMBL/GenBank/DDBJ databases">
        <authorList>
            <person name="de Groot N.N."/>
        </authorList>
    </citation>
    <scope>NUCLEOTIDE SEQUENCE [LARGE SCALE GENOMIC DNA]</scope>
    <source>
        <strain evidence="2 3">DSM 19938</strain>
    </source>
</reference>
<organism evidence="2 3">
    <name type="scientific">Dyadobacter koreensis</name>
    <dbReference type="NCBI Taxonomy" id="408657"/>
    <lineage>
        <taxon>Bacteria</taxon>
        <taxon>Pseudomonadati</taxon>
        <taxon>Bacteroidota</taxon>
        <taxon>Cytophagia</taxon>
        <taxon>Cytophagales</taxon>
        <taxon>Spirosomataceae</taxon>
        <taxon>Dyadobacter</taxon>
    </lineage>
</organism>
<dbReference type="InterPro" id="IPR051706">
    <property type="entry name" value="Glycosyltransferase_domain"/>
</dbReference>
<name>A0A1H7AWL5_9BACT</name>
<dbReference type="SUPFAM" id="SSF53448">
    <property type="entry name" value="Nucleotide-diphospho-sugar transferases"/>
    <property type="match status" value="1"/>
</dbReference>
<evidence type="ECO:0000313" key="2">
    <source>
        <dbReference type="EMBL" id="SEJ70001.1"/>
    </source>
</evidence>
<dbReference type="Gene3D" id="3.90.550.20">
    <property type="match status" value="1"/>
</dbReference>
<dbReference type="InterPro" id="IPR029044">
    <property type="entry name" value="Nucleotide-diphossugar_trans"/>
</dbReference>
<protein>
    <submittedName>
        <fullName evidence="2">Glycosyltransferase sugar-binding region containing DXD motif-containing protein</fullName>
    </submittedName>
</protein>
<dbReference type="GO" id="GO:0051999">
    <property type="term" value="P:mannosyl-inositol phosphorylceramide biosynthetic process"/>
    <property type="evidence" value="ECO:0007669"/>
    <property type="project" value="TreeGrafter"/>
</dbReference>
<dbReference type="PANTHER" id="PTHR32385:SF15">
    <property type="entry name" value="INOSITOL PHOSPHOCERAMIDE MANNOSYLTRANSFERASE 1"/>
    <property type="match status" value="1"/>
</dbReference>
<sequence length="217" mass="25050">MIPKIIHQFWIGPKPMPRSFMQSWRDKHPNWDYMLWDEHLLNSWFKGGLQNQRQYNEMPELCGKCDIARYEILHKFGGFYADADSICLESLDDYLLINQFFASYENEFVRGGLVSNAFMGSVPGLTFTQSIMDAIGGKSGKALWDGHPSAWRTVGPVLLTSVLHQTRFTNASIYPSYFFTPHHYTGVEYLGPAKSYARQYWGSTPNSGYDYPDRYPK</sequence>
<keyword evidence="3" id="KW-1185">Reference proteome</keyword>
<dbReference type="Proteomes" id="UP000199532">
    <property type="component" value="Unassembled WGS sequence"/>
</dbReference>
<dbReference type="AlphaFoldDB" id="A0A1H7AWL5"/>
<dbReference type="GO" id="GO:0016020">
    <property type="term" value="C:membrane"/>
    <property type="evidence" value="ECO:0007669"/>
    <property type="project" value="GOC"/>
</dbReference>
<accession>A0A1H7AWL5</accession>
<dbReference type="Pfam" id="PF04488">
    <property type="entry name" value="Gly_transf_sug"/>
    <property type="match status" value="1"/>
</dbReference>
<gene>
    <name evidence="2" type="ORF">SAMN04487995_6024</name>
</gene>
<dbReference type="GO" id="GO:0000030">
    <property type="term" value="F:mannosyltransferase activity"/>
    <property type="evidence" value="ECO:0007669"/>
    <property type="project" value="TreeGrafter"/>
</dbReference>
<keyword evidence="1 2" id="KW-0808">Transferase</keyword>
<dbReference type="PANTHER" id="PTHR32385">
    <property type="entry name" value="MANNOSYL PHOSPHORYLINOSITOL CERAMIDE SYNTHASE"/>
    <property type="match status" value="1"/>
</dbReference>
<evidence type="ECO:0000313" key="3">
    <source>
        <dbReference type="Proteomes" id="UP000199532"/>
    </source>
</evidence>
<proteinExistence type="predicted"/>
<dbReference type="InterPro" id="IPR007577">
    <property type="entry name" value="GlycoTrfase_DXD_sugar-bd_CS"/>
</dbReference>
<evidence type="ECO:0000256" key="1">
    <source>
        <dbReference type="ARBA" id="ARBA00022679"/>
    </source>
</evidence>